<protein>
    <submittedName>
        <fullName evidence="1">Uncharacterized protein</fullName>
    </submittedName>
</protein>
<proteinExistence type="predicted"/>
<accession>A0A0F9AT89</accession>
<reference evidence="1" key="1">
    <citation type="journal article" date="2015" name="Nature">
        <title>Complex archaea that bridge the gap between prokaryotes and eukaryotes.</title>
        <authorList>
            <person name="Spang A."/>
            <person name="Saw J.H."/>
            <person name="Jorgensen S.L."/>
            <person name="Zaremba-Niedzwiedzka K."/>
            <person name="Martijn J."/>
            <person name="Lind A.E."/>
            <person name="van Eijk R."/>
            <person name="Schleper C."/>
            <person name="Guy L."/>
            <person name="Ettema T.J."/>
        </authorList>
    </citation>
    <scope>NUCLEOTIDE SEQUENCE</scope>
</reference>
<evidence type="ECO:0000313" key="1">
    <source>
        <dbReference type="EMBL" id="KKK75381.1"/>
    </source>
</evidence>
<dbReference type="EMBL" id="LAZR01055894">
    <property type="protein sequence ID" value="KKK75381.1"/>
    <property type="molecule type" value="Genomic_DNA"/>
</dbReference>
<name>A0A0F9AT89_9ZZZZ</name>
<feature type="non-terminal residue" evidence="1">
    <location>
        <position position="1"/>
    </location>
</feature>
<comment type="caution">
    <text evidence="1">The sequence shown here is derived from an EMBL/GenBank/DDBJ whole genome shotgun (WGS) entry which is preliminary data.</text>
</comment>
<organism evidence="1">
    <name type="scientific">marine sediment metagenome</name>
    <dbReference type="NCBI Taxonomy" id="412755"/>
    <lineage>
        <taxon>unclassified sequences</taxon>
        <taxon>metagenomes</taxon>
        <taxon>ecological metagenomes</taxon>
    </lineage>
</organism>
<dbReference type="AlphaFoldDB" id="A0A0F9AT89"/>
<gene>
    <name evidence="1" type="ORF">LCGC14_2874290</name>
</gene>
<sequence>GVIGYVYQDAATRFDLDKASLAEAAGLSTAQPEGITVVTLANSPSVANWSMEMPLYGLVTSDSFMVTEGNISLLEEYLKAHPQGTVFQYEAKTAISQGRFILWQPEEGRRKLSQSVKESIMFRVYLLRHTMYGRVTGENISYLRDFTDEEKWSLGRKSAVQVALALARMGLQDEAASWRDKAIALGAEAADVSIPEEQPITDGTIRGRVRVGEVTPSSAKVGLFGYGPCNDLPKAPLIDTYSASLRMVDIQAPSASGEFEFTALGEGAYLLGVNAADTVIPPEPEMVSVSGSPGFICINSTSPSFNVGTIDIQVKQR</sequence>